<evidence type="ECO:0000313" key="1">
    <source>
        <dbReference type="EMBL" id="GJS52321.1"/>
    </source>
</evidence>
<sequence>MVDSRQLRQALQKHWVYKTRHETAYHPQKPTVRVSDIQTLEDMLRACVMDLVAVDTHRAIEETDEDTSSNFDEEKPYNGWRRRHNSLTVSGCQRDGVWISSDDVRIQIFYDNISLDNRYGLDHFTQYRFSQLNEDEGWSRIEEYVQYQNITWDEPALTMNISSISEIIKPTFEGHLKKAQEQLCYLTTPKGEKSLKNPYLICDICGDAHEVDECYSNGAHEQVCLSEGVIYDDPSFLRFYQNDDIPPWGNMR</sequence>
<reference evidence="1" key="2">
    <citation type="submission" date="2022-01" db="EMBL/GenBank/DDBJ databases">
        <authorList>
            <person name="Yamashiro T."/>
            <person name="Shiraishi A."/>
            <person name="Satake H."/>
            <person name="Nakayama K."/>
        </authorList>
    </citation>
    <scope>NUCLEOTIDE SEQUENCE</scope>
</reference>
<dbReference type="EMBL" id="BQNB010008648">
    <property type="protein sequence ID" value="GJS52321.1"/>
    <property type="molecule type" value="Genomic_DNA"/>
</dbReference>
<name>A0ABQ4WHH9_9ASTR</name>
<dbReference type="Proteomes" id="UP001151760">
    <property type="component" value="Unassembled WGS sequence"/>
</dbReference>
<evidence type="ECO:0000313" key="2">
    <source>
        <dbReference type="Proteomes" id="UP001151760"/>
    </source>
</evidence>
<gene>
    <name evidence="1" type="ORF">Tco_0625683</name>
</gene>
<keyword evidence="2" id="KW-1185">Reference proteome</keyword>
<reference evidence="1" key="1">
    <citation type="journal article" date="2022" name="Int. J. Mol. Sci.">
        <title>Draft Genome of Tanacetum Coccineum: Genomic Comparison of Closely Related Tanacetum-Family Plants.</title>
        <authorList>
            <person name="Yamashiro T."/>
            <person name="Shiraishi A."/>
            <person name="Nakayama K."/>
            <person name="Satake H."/>
        </authorList>
    </citation>
    <scope>NUCLEOTIDE SEQUENCE</scope>
</reference>
<protein>
    <submittedName>
        <fullName evidence="1">Uncharacterized protein</fullName>
    </submittedName>
</protein>
<accession>A0ABQ4WHH9</accession>
<comment type="caution">
    <text evidence="1">The sequence shown here is derived from an EMBL/GenBank/DDBJ whole genome shotgun (WGS) entry which is preliminary data.</text>
</comment>
<organism evidence="1 2">
    <name type="scientific">Tanacetum coccineum</name>
    <dbReference type="NCBI Taxonomy" id="301880"/>
    <lineage>
        <taxon>Eukaryota</taxon>
        <taxon>Viridiplantae</taxon>
        <taxon>Streptophyta</taxon>
        <taxon>Embryophyta</taxon>
        <taxon>Tracheophyta</taxon>
        <taxon>Spermatophyta</taxon>
        <taxon>Magnoliopsida</taxon>
        <taxon>eudicotyledons</taxon>
        <taxon>Gunneridae</taxon>
        <taxon>Pentapetalae</taxon>
        <taxon>asterids</taxon>
        <taxon>campanulids</taxon>
        <taxon>Asterales</taxon>
        <taxon>Asteraceae</taxon>
        <taxon>Asteroideae</taxon>
        <taxon>Anthemideae</taxon>
        <taxon>Anthemidinae</taxon>
        <taxon>Tanacetum</taxon>
    </lineage>
</organism>
<proteinExistence type="predicted"/>